<dbReference type="PROSITE" id="PS50042">
    <property type="entry name" value="CNMP_BINDING_3"/>
    <property type="match status" value="1"/>
</dbReference>
<dbReference type="SUPFAM" id="SSF51206">
    <property type="entry name" value="cAMP-binding domain-like"/>
    <property type="match status" value="1"/>
</dbReference>
<reference evidence="2" key="1">
    <citation type="submission" date="2020-10" db="EMBL/GenBank/DDBJ databases">
        <authorList>
            <person name="Gilroy R."/>
        </authorList>
    </citation>
    <scope>NUCLEOTIDE SEQUENCE</scope>
    <source>
        <strain evidence="2">ChiGjej2B2-16831</strain>
    </source>
</reference>
<protein>
    <submittedName>
        <fullName evidence="2">Crp/Fnr family transcriptional regulator</fullName>
    </submittedName>
</protein>
<dbReference type="InterPro" id="IPR036390">
    <property type="entry name" value="WH_DNA-bd_sf"/>
</dbReference>
<dbReference type="Gene3D" id="2.60.120.10">
    <property type="entry name" value="Jelly Rolls"/>
    <property type="match status" value="1"/>
</dbReference>
<dbReference type="SUPFAM" id="SSF46785">
    <property type="entry name" value="Winged helix' DNA-binding domain"/>
    <property type="match status" value="1"/>
</dbReference>
<dbReference type="PANTHER" id="PTHR24567">
    <property type="entry name" value="CRP FAMILY TRANSCRIPTIONAL REGULATORY PROTEIN"/>
    <property type="match status" value="1"/>
</dbReference>
<dbReference type="PANTHER" id="PTHR24567:SF26">
    <property type="entry name" value="REGULATORY PROTEIN YEIL"/>
    <property type="match status" value="1"/>
</dbReference>
<reference evidence="2" key="2">
    <citation type="journal article" date="2021" name="PeerJ">
        <title>Extensive microbial diversity within the chicken gut microbiome revealed by metagenomics and culture.</title>
        <authorList>
            <person name="Gilroy R."/>
            <person name="Ravi A."/>
            <person name="Getino M."/>
            <person name="Pursley I."/>
            <person name="Horton D.L."/>
            <person name="Alikhan N.F."/>
            <person name="Baker D."/>
            <person name="Gharbi K."/>
            <person name="Hall N."/>
            <person name="Watson M."/>
            <person name="Adriaenssens E.M."/>
            <person name="Foster-Nyarko E."/>
            <person name="Jarju S."/>
            <person name="Secka A."/>
            <person name="Antonio M."/>
            <person name="Oren A."/>
            <person name="Chaudhuri R.R."/>
            <person name="La Ragione R."/>
            <person name="Hildebrand F."/>
            <person name="Pallen M.J."/>
        </authorList>
    </citation>
    <scope>NUCLEOTIDE SEQUENCE</scope>
    <source>
        <strain evidence="2">ChiGjej2B2-16831</strain>
    </source>
</reference>
<proteinExistence type="predicted"/>
<feature type="domain" description="Cyclic nucleotide-binding" evidence="1">
    <location>
        <begin position="38"/>
        <end position="140"/>
    </location>
</feature>
<evidence type="ECO:0000313" key="2">
    <source>
        <dbReference type="EMBL" id="HIU93850.1"/>
    </source>
</evidence>
<name>A0A9D1SSL5_9FIRM</name>
<dbReference type="InterPro" id="IPR000595">
    <property type="entry name" value="cNMP-bd_dom"/>
</dbReference>
<organism evidence="2 3">
    <name type="scientific">Candidatus Aphodomorpha intestinavium</name>
    <dbReference type="NCBI Taxonomy" id="2840672"/>
    <lineage>
        <taxon>Bacteria</taxon>
        <taxon>Bacillati</taxon>
        <taxon>Bacillota</taxon>
        <taxon>Clostridia</taxon>
        <taxon>Eubacteriales</taxon>
        <taxon>Candidatus Aphodomorpha</taxon>
    </lineage>
</organism>
<comment type="caution">
    <text evidence="2">The sequence shown here is derived from an EMBL/GenBank/DDBJ whole genome shotgun (WGS) entry which is preliminary data.</text>
</comment>
<sequence length="236" mass="26051">MKSSFSDLLIAALDGKWDPDCAQCLFALQQAGCPAVMRTYKAGEAIYHATAKVSSIFILIQGCCHVISTSSDGQYSTIYVNSTPTIFGLTELLNGRAQYTASVIANTSCKMLLLPNNSLLDLVGDDPRALLYLLRSLASSLDYGLHLNARRLLFTRKQQLILYLHEYVSMRSIPCRLTMSRPKLAALLGINLRTLYRYTDELIAQGALSVQNGKLTVHAEHAEMLKSLADQIYAIL</sequence>
<dbReference type="GO" id="GO:0003700">
    <property type="term" value="F:DNA-binding transcription factor activity"/>
    <property type="evidence" value="ECO:0007669"/>
    <property type="project" value="TreeGrafter"/>
</dbReference>
<dbReference type="InterPro" id="IPR014710">
    <property type="entry name" value="RmlC-like_jellyroll"/>
</dbReference>
<accession>A0A9D1SSL5</accession>
<dbReference type="InterPro" id="IPR018490">
    <property type="entry name" value="cNMP-bd_dom_sf"/>
</dbReference>
<dbReference type="InterPro" id="IPR050397">
    <property type="entry name" value="Env_Response_Regulators"/>
</dbReference>
<dbReference type="GO" id="GO:0005829">
    <property type="term" value="C:cytosol"/>
    <property type="evidence" value="ECO:0007669"/>
    <property type="project" value="TreeGrafter"/>
</dbReference>
<dbReference type="EMBL" id="DVNZ01000055">
    <property type="protein sequence ID" value="HIU93850.1"/>
    <property type="molecule type" value="Genomic_DNA"/>
</dbReference>
<dbReference type="CDD" id="cd00038">
    <property type="entry name" value="CAP_ED"/>
    <property type="match status" value="1"/>
</dbReference>
<gene>
    <name evidence="2" type="ORF">IAD24_01705</name>
</gene>
<dbReference type="AlphaFoldDB" id="A0A9D1SSL5"/>
<dbReference type="Pfam" id="PF00027">
    <property type="entry name" value="cNMP_binding"/>
    <property type="match status" value="1"/>
</dbReference>
<evidence type="ECO:0000313" key="3">
    <source>
        <dbReference type="Proteomes" id="UP000824128"/>
    </source>
</evidence>
<evidence type="ECO:0000259" key="1">
    <source>
        <dbReference type="PROSITE" id="PS50042"/>
    </source>
</evidence>
<dbReference type="Proteomes" id="UP000824128">
    <property type="component" value="Unassembled WGS sequence"/>
</dbReference>
<dbReference type="SMART" id="SM00100">
    <property type="entry name" value="cNMP"/>
    <property type="match status" value="1"/>
</dbReference>